<keyword evidence="4" id="KW-1185">Reference proteome</keyword>
<keyword evidence="1" id="KW-0175">Coiled coil</keyword>
<feature type="compositionally biased region" description="Polar residues" evidence="2">
    <location>
        <begin position="42"/>
        <end position="63"/>
    </location>
</feature>
<feature type="compositionally biased region" description="Low complexity" evidence="2">
    <location>
        <begin position="137"/>
        <end position="147"/>
    </location>
</feature>
<feature type="compositionally biased region" description="Basic and acidic residues" evidence="2">
    <location>
        <begin position="1104"/>
        <end position="1123"/>
    </location>
</feature>
<dbReference type="AlphaFoldDB" id="A0A8H6W5S6"/>
<feature type="compositionally biased region" description="Acidic residues" evidence="2">
    <location>
        <begin position="1055"/>
        <end position="1065"/>
    </location>
</feature>
<evidence type="ECO:0000256" key="2">
    <source>
        <dbReference type="SAM" id="MobiDB-lite"/>
    </source>
</evidence>
<comment type="caution">
    <text evidence="3">The sequence shown here is derived from an EMBL/GenBank/DDBJ whole genome shotgun (WGS) entry which is preliminary data.</text>
</comment>
<proteinExistence type="predicted"/>
<feature type="coiled-coil region" evidence="1">
    <location>
        <begin position="839"/>
        <end position="923"/>
    </location>
</feature>
<sequence>MDPDGFDYKSLRSAAPAPPAAAAAPFSMLQKPNNARKPFAFIQTQSRNQSENRQPPSQIPQTRRSNEVRMKQEPHDPSMFANMRQQPSQPRVESSKVRAFTMGGNFDEQFAPPRFSSPNPASLHASDPRIYAPSPAPSHASRSRSPSLTVEEAFDAEDADLSQLMAKRLRDAKLLKTKLAEQRLATAELESRLSSQLAASEASELALKNRITELESREATRRAQAEEELRMAKAQYADAERKLQEVSAQTNELRAAAKKGVDSLTSKLRSSFLSAGCDMLNAHRYGDLQTLLTQLKTEYDASKQALKTVSSELTAIRKTTSEGLQGIADADYIGRSAETRAVVEDLQKEVVNSHQVNDMLRDKLHLHSAQLVEAKDRISDLEKKREGKIERVGTARLLPVVHLPSRPSLIDFVESRLEELTATLVKKEEEGALLLAQKLTLESRLAESSERFIEVSNTVKSRDSELRELADKLAAQNARNDALEAQIKDERSRIASLEDVAATVSGLRAEKLALENAVKEQAAKALELQTVQGELAAKKEENVALQYTVKEHQTKISAYEKDVAAARDESAAWKAQLKDTVSKATAAEESYKQAIDKRDEAGERARQQELQRAQQDAVRFASLEESHRETLAKLEQANERARQLDLQRVQQDAQSTQLRRDLEHAKEQLRSSRDDLSASKADNQTTLSLLSKAKEDLAAATLREAVLQEKTNQLTGQVSEMNKDAAVREENTKRVNAAASILQDRFDSQAMTLKLAKEQTGDLQERLSAAEKSHAAELESTTGKLNVEIAVLREQKAALQTTLNQVVEESATQRTGFLAASADYETKMGEQKDILARLVEAEERKTLAAEKEATEAKRLVAQLEAEMDGARSEIEESKRKLREAISAKGSSTNGEMIVLQARLEELESENSTLQTRARTLQKRYQDGDLSDSEKTFVSSLVQLSSSAHEQEMVAKENELRRRENMINSQQTRIDSLESTLARLLKERGKDNDKINAKSMVDLNVWMSPSSPLTDAEGPSHGSAPPAKKTSNKPTGAKHPKSSPARGISAIHADASDDDISTDSEDESSKKPVAVVALGKRTRTPVQASAESSRPTRRQRANTTRKGDIESRKADMEKIPETTKTKQRKRR</sequence>
<reference evidence="3" key="1">
    <citation type="submission" date="2020-05" db="EMBL/GenBank/DDBJ databases">
        <title>Mycena genomes resolve the evolution of fungal bioluminescence.</title>
        <authorList>
            <person name="Tsai I.J."/>
        </authorList>
    </citation>
    <scope>NUCLEOTIDE SEQUENCE</scope>
    <source>
        <strain evidence="3">110903Hualien_Pintung</strain>
    </source>
</reference>
<feature type="region of interest" description="Disordered" evidence="2">
    <location>
        <begin position="1"/>
        <end position="148"/>
    </location>
</feature>
<dbReference type="PANTHER" id="PTHR19327">
    <property type="entry name" value="GOLGIN"/>
    <property type="match status" value="1"/>
</dbReference>
<feature type="compositionally biased region" description="Polar residues" evidence="2">
    <location>
        <begin position="648"/>
        <end position="657"/>
    </location>
</feature>
<feature type="coiled-coil region" evidence="1">
    <location>
        <begin position="959"/>
        <end position="986"/>
    </location>
</feature>
<feature type="compositionally biased region" description="Polar residues" evidence="2">
    <location>
        <begin position="1083"/>
        <end position="1092"/>
    </location>
</feature>
<feature type="coiled-coil region" evidence="1">
    <location>
        <begin position="222"/>
        <end position="259"/>
    </location>
</feature>
<accession>A0A8H6W5S6</accession>
<feature type="region of interest" description="Disordered" evidence="2">
    <location>
        <begin position="1009"/>
        <end position="1130"/>
    </location>
</feature>
<dbReference type="Proteomes" id="UP000613580">
    <property type="component" value="Unassembled WGS sequence"/>
</dbReference>
<organism evidence="3 4">
    <name type="scientific">Mycena chlorophos</name>
    <name type="common">Agaric fungus</name>
    <name type="synonym">Agaricus chlorophos</name>
    <dbReference type="NCBI Taxonomy" id="658473"/>
    <lineage>
        <taxon>Eukaryota</taxon>
        <taxon>Fungi</taxon>
        <taxon>Dikarya</taxon>
        <taxon>Basidiomycota</taxon>
        <taxon>Agaricomycotina</taxon>
        <taxon>Agaricomycetes</taxon>
        <taxon>Agaricomycetidae</taxon>
        <taxon>Agaricales</taxon>
        <taxon>Marasmiineae</taxon>
        <taxon>Mycenaceae</taxon>
        <taxon>Mycena</taxon>
    </lineage>
</organism>
<feature type="region of interest" description="Disordered" evidence="2">
    <location>
        <begin position="645"/>
        <end position="683"/>
    </location>
</feature>
<evidence type="ECO:0000313" key="4">
    <source>
        <dbReference type="Proteomes" id="UP000613580"/>
    </source>
</evidence>
<dbReference type="EMBL" id="JACAZE010000009">
    <property type="protein sequence ID" value="KAF7305927.1"/>
    <property type="molecule type" value="Genomic_DNA"/>
</dbReference>
<feature type="compositionally biased region" description="Basic and acidic residues" evidence="2">
    <location>
        <begin position="1"/>
        <end position="10"/>
    </location>
</feature>
<feature type="compositionally biased region" description="Polar residues" evidence="2">
    <location>
        <begin position="83"/>
        <end position="92"/>
    </location>
</feature>
<name>A0A8H6W5S6_MYCCL</name>
<dbReference type="OrthoDB" id="3246510at2759"/>
<protein>
    <submittedName>
        <fullName evidence="3">Uncharacterized protein</fullName>
    </submittedName>
</protein>
<evidence type="ECO:0000313" key="3">
    <source>
        <dbReference type="EMBL" id="KAF7305927.1"/>
    </source>
</evidence>
<feature type="compositionally biased region" description="Basic and acidic residues" evidence="2">
    <location>
        <begin position="658"/>
        <end position="677"/>
    </location>
</feature>
<dbReference type="PANTHER" id="PTHR19327:SF0">
    <property type="entry name" value="GOLGIN SUBFAMILY A MEMBER 4"/>
    <property type="match status" value="1"/>
</dbReference>
<feature type="coiled-coil region" evidence="1">
    <location>
        <begin position="364"/>
        <end position="430"/>
    </location>
</feature>
<feature type="compositionally biased region" description="Basic and acidic residues" evidence="2">
    <location>
        <begin position="64"/>
        <end position="76"/>
    </location>
</feature>
<gene>
    <name evidence="3" type="ORF">HMN09_00746900</name>
</gene>
<evidence type="ECO:0000256" key="1">
    <source>
        <dbReference type="SAM" id="Coils"/>
    </source>
</evidence>
<feature type="coiled-coil region" evidence="1">
    <location>
        <begin position="753"/>
        <end position="809"/>
    </location>
</feature>